<dbReference type="InParanoid" id="A0A0D8JRR0"/>
<evidence type="ECO:0000313" key="1">
    <source>
        <dbReference type="EMBL" id="KJF59977.1"/>
    </source>
</evidence>
<sequence>MSSAGSRRSSSFTVWHAPARTRRIGIHYPRIRECVATFIRSLRRVLIEIIDLDQRDMTHRNALNSLFSIGRLNRSTIYTIIGKRPIGMSRVLDERAFDLFKPIIVATYAIRISRIKTISDCAHLLVDIEAPSVTATSDFSRPFSAMLIRLEAGACARGTGLRLITLPVVKCHSAHRQSGISPYCYPSCERVFTTLSGTCQHAEYFLSVVEPHVEAHFLLPLSVY</sequence>
<dbReference type="RefSeq" id="XP_012214400.1">
    <property type="nucleotide sequence ID" value="XM_012358977.1"/>
</dbReference>
<dbReference type="AlphaFoldDB" id="A0A0D8JRR0"/>
<accession>A0A0D8JRR0</accession>
<protein>
    <submittedName>
        <fullName evidence="1">Uncharacterized protein</fullName>
    </submittedName>
</protein>
<dbReference type="Proteomes" id="UP000001261">
    <property type="component" value="Unassembled WGS sequence"/>
</dbReference>
<organism evidence="1 2">
    <name type="scientific">Coccidioides immitis (strain RS)</name>
    <name type="common">Valley fever fungus</name>
    <dbReference type="NCBI Taxonomy" id="246410"/>
    <lineage>
        <taxon>Eukaryota</taxon>
        <taxon>Fungi</taxon>
        <taxon>Dikarya</taxon>
        <taxon>Ascomycota</taxon>
        <taxon>Pezizomycotina</taxon>
        <taxon>Eurotiomycetes</taxon>
        <taxon>Eurotiomycetidae</taxon>
        <taxon>Onygenales</taxon>
        <taxon>Onygenaceae</taxon>
        <taxon>Coccidioides</taxon>
    </lineage>
</organism>
<keyword evidence="2" id="KW-1185">Reference proteome</keyword>
<proteinExistence type="predicted"/>
<dbReference type="GeneID" id="24163519"/>
<name>A0A0D8JRR0_COCIM</name>
<reference evidence="2" key="2">
    <citation type="journal article" date="2010" name="Genome Res.">
        <title>Population genomic sequencing of Coccidioides fungi reveals recent hybridization and transposon control.</title>
        <authorList>
            <person name="Neafsey D.E."/>
            <person name="Barker B.M."/>
            <person name="Sharpton T.J."/>
            <person name="Stajich J.E."/>
            <person name="Park D.J."/>
            <person name="Whiston E."/>
            <person name="Hung C.-Y."/>
            <person name="McMahan C."/>
            <person name="White J."/>
            <person name="Sykes S."/>
            <person name="Heiman D."/>
            <person name="Young S."/>
            <person name="Zeng Q."/>
            <person name="Abouelleil A."/>
            <person name="Aftuck L."/>
            <person name="Bessette D."/>
            <person name="Brown A."/>
            <person name="FitzGerald M."/>
            <person name="Lui A."/>
            <person name="Macdonald J.P."/>
            <person name="Priest M."/>
            <person name="Orbach M.J."/>
            <person name="Galgiani J.N."/>
            <person name="Kirkland T.N."/>
            <person name="Cole G.T."/>
            <person name="Birren B.W."/>
            <person name="Henn M.R."/>
            <person name="Taylor J.W."/>
            <person name="Rounsley S.D."/>
        </authorList>
    </citation>
    <scope>GENOME REANNOTATION</scope>
    <source>
        <strain evidence="2">RS</strain>
    </source>
</reference>
<reference evidence="2" key="1">
    <citation type="journal article" date="2009" name="Genome Res.">
        <title>Comparative genomic analyses of the human fungal pathogens Coccidioides and their relatives.</title>
        <authorList>
            <person name="Sharpton T.J."/>
            <person name="Stajich J.E."/>
            <person name="Rounsley S.D."/>
            <person name="Gardner M.J."/>
            <person name="Wortman J.R."/>
            <person name="Jordar V.S."/>
            <person name="Maiti R."/>
            <person name="Kodira C.D."/>
            <person name="Neafsey D.E."/>
            <person name="Zeng Q."/>
            <person name="Hung C.-Y."/>
            <person name="McMahan C."/>
            <person name="Muszewska A."/>
            <person name="Grynberg M."/>
            <person name="Mandel M.A."/>
            <person name="Kellner E.M."/>
            <person name="Barker B.M."/>
            <person name="Galgiani J.N."/>
            <person name="Orbach M.J."/>
            <person name="Kirkland T.N."/>
            <person name="Cole G.T."/>
            <person name="Henn M.R."/>
            <person name="Birren B.W."/>
            <person name="Taylor J.W."/>
        </authorList>
    </citation>
    <scope>NUCLEOTIDE SEQUENCE [LARGE SCALE GENOMIC DNA]</scope>
    <source>
        <strain evidence="2">RS</strain>
    </source>
</reference>
<evidence type="ECO:0000313" key="2">
    <source>
        <dbReference type="Proteomes" id="UP000001261"/>
    </source>
</evidence>
<gene>
    <name evidence="1" type="ORF">CIMG_10993</name>
</gene>
<dbReference type="EMBL" id="GG704911">
    <property type="protein sequence ID" value="KJF59977.1"/>
    <property type="molecule type" value="Genomic_DNA"/>
</dbReference>
<dbReference type="VEuPathDB" id="FungiDB:CIMG_10993"/>
<dbReference type="KEGG" id="cim:CIMG_10993"/>